<reference evidence="5" key="1">
    <citation type="submission" date="2020-05" db="EMBL/GenBank/DDBJ databases">
        <authorList>
            <person name="Chiriac C."/>
            <person name="Salcher M."/>
            <person name="Ghai R."/>
            <person name="Kavagutti S V."/>
        </authorList>
    </citation>
    <scope>NUCLEOTIDE SEQUENCE</scope>
</reference>
<dbReference type="EMBL" id="LR796751">
    <property type="protein sequence ID" value="CAB4163498.1"/>
    <property type="molecule type" value="Genomic_DNA"/>
</dbReference>
<name>A0A6J5SP82_9CAUD</name>
<proteinExistence type="predicted"/>
<evidence type="ECO:0000313" key="1">
    <source>
        <dbReference type="EMBL" id="CAB4146201.1"/>
    </source>
</evidence>
<dbReference type="EMBL" id="LR796463">
    <property type="protein sequence ID" value="CAB4146201.1"/>
    <property type="molecule type" value="Genomic_DNA"/>
</dbReference>
<dbReference type="EMBL" id="LR797096">
    <property type="protein sequence ID" value="CAB4186462.1"/>
    <property type="molecule type" value="Genomic_DNA"/>
</dbReference>
<dbReference type="EMBL" id="LR796930">
    <property type="protein sequence ID" value="CAB4175932.1"/>
    <property type="molecule type" value="Genomic_DNA"/>
</dbReference>
<dbReference type="EMBL" id="LR797458">
    <property type="protein sequence ID" value="CAB4217065.1"/>
    <property type="molecule type" value="Genomic_DNA"/>
</dbReference>
<evidence type="ECO:0000313" key="2">
    <source>
        <dbReference type="EMBL" id="CAB4163498.1"/>
    </source>
</evidence>
<organism evidence="5">
    <name type="scientific">uncultured Caudovirales phage</name>
    <dbReference type="NCBI Taxonomy" id="2100421"/>
    <lineage>
        <taxon>Viruses</taxon>
        <taxon>Duplodnaviria</taxon>
        <taxon>Heunggongvirae</taxon>
        <taxon>Uroviricota</taxon>
        <taxon>Caudoviricetes</taxon>
        <taxon>Peduoviridae</taxon>
        <taxon>Maltschvirus</taxon>
        <taxon>Maltschvirus maltsch</taxon>
    </lineage>
</organism>
<evidence type="ECO:0000313" key="3">
    <source>
        <dbReference type="EMBL" id="CAB4175932.1"/>
    </source>
</evidence>
<protein>
    <submittedName>
        <fullName evidence="5">Uncharacterized protein</fullName>
    </submittedName>
</protein>
<evidence type="ECO:0000313" key="4">
    <source>
        <dbReference type="EMBL" id="CAB4186462.1"/>
    </source>
</evidence>
<accession>A0A6J5SP82</accession>
<evidence type="ECO:0000313" key="5">
    <source>
        <dbReference type="EMBL" id="CAB4217065.1"/>
    </source>
</evidence>
<sequence length="198" mass="19306">MATSVFQPPPTWALPVVIDEVSGKAAFNPIWLRWFLDLSQNLGSGGAGSVSSVAALTLGTAGTNLSSTVANPTTNVVITLNVPTASATNRGALSSTDWTTFNSKGGGSVTSVSGTGTVSGLTLTGTVTGSGNLILGGTLSGVSLTTQVSGVLPIANGGTGTSVAGVTATITTAKLTALGADGSMTFTNGLLTSQTPAT</sequence>
<gene>
    <name evidence="4" type="ORF">UFOVP1147_9</name>
    <name evidence="5" type="ORF">UFOVP1594_5</name>
    <name evidence="1" type="ORF">UFOVP484_6</name>
    <name evidence="2" type="ORF">UFOVP808_22</name>
    <name evidence="3" type="ORF">UFOVP994_5</name>
</gene>